<keyword evidence="6 10" id="KW-0418">Kinase</keyword>
<evidence type="ECO:0000256" key="9">
    <source>
        <dbReference type="ARBA" id="ARBA00048925"/>
    </source>
</evidence>
<comment type="catalytic activity">
    <reaction evidence="9">
        <text>kanamycin A + ATP = kanamycin 3'-phosphate + ADP + H(+)</text>
        <dbReference type="Rhea" id="RHEA:24256"/>
        <dbReference type="ChEBI" id="CHEBI:15378"/>
        <dbReference type="ChEBI" id="CHEBI:30616"/>
        <dbReference type="ChEBI" id="CHEBI:57909"/>
        <dbReference type="ChEBI" id="CHEBI:58214"/>
        <dbReference type="ChEBI" id="CHEBI:456216"/>
        <dbReference type="EC" id="2.7.1.95"/>
    </reaction>
</comment>
<evidence type="ECO:0000259" key="13">
    <source>
        <dbReference type="Pfam" id="PF01636"/>
    </source>
</evidence>
<feature type="binding site" evidence="12">
    <location>
        <position position="216"/>
    </location>
    <ligand>
        <name>Mg(2+)</name>
        <dbReference type="ChEBI" id="CHEBI:18420"/>
    </ligand>
</feature>
<evidence type="ECO:0000256" key="7">
    <source>
        <dbReference type="ARBA" id="ARBA00022840"/>
    </source>
</evidence>
<evidence type="ECO:0000256" key="2">
    <source>
        <dbReference type="ARBA" id="ARBA00012193"/>
    </source>
</evidence>
<keyword evidence="14" id="KW-0614">Plasmid</keyword>
<dbReference type="Gene3D" id="3.30.200.20">
    <property type="entry name" value="Phosphorylase Kinase, domain 1"/>
    <property type="match status" value="1"/>
</dbReference>
<dbReference type="GO" id="GO:0046677">
    <property type="term" value="P:response to antibiotic"/>
    <property type="evidence" value="ECO:0007669"/>
    <property type="project" value="UniProtKB-KW"/>
</dbReference>
<dbReference type="InterPro" id="IPR011009">
    <property type="entry name" value="Kinase-like_dom_sf"/>
</dbReference>
<dbReference type="InterPro" id="IPR024165">
    <property type="entry name" value="Kan/Strep_kinase"/>
</dbReference>
<evidence type="ECO:0000256" key="10">
    <source>
        <dbReference type="PIRNR" id="PIRNR000706"/>
    </source>
</evidence>
<dbReference type="InterPro" id="IPR002575">
    <property type="entry name" value="Aminoglycoside_PTrfase"/>
</dbReference>
<dbReference type="GO" id="GO:0008910">
    <property type="term" value="F:kanamycin kinase activity"/>
    <property type="evidence" value="ECO:0007669"/>
    <property type="project" value="UniProtKB-EC"/>
</dbReference>
<feature type="domain" description="Aminoglycoside phosphotransferase" evidence="13">
    <location>
        <begin position="29"/>
        <end position="260"/>
    </location>
</feature>
<dbReference type="GO" id="GO:0046872">
    <property type="term" value="F:metal ion binding"/>
    <property type="evidence" value="ECO:0007669"/>
    <property type="project" value="UniProtKB-KW"/>
</dbReference>
<evidence type="ECO:0000313" key="14">
    <source>
        <dbReference type="EMBL" id="CAA88266.1"/>
    </source>
</evidence>
<dbReference type="PIRSF" id="PIRSF000706">
    <property type="entry name" value="Kanamycin_kin"/>
    <property type="match status" value="1"/>
</dbReference>
<comment type="similarity">
    <text evidence="1 10">Belongs to the aminoglycoside phosphotransferase family.</text>
</comment>
<dbReference type="Gene3D" id="3.90.1200.10">
    <property type="match status" value="1"/>
</dbReference>
<evidence type="ECO:0000256" key="12">
    <source>
        <dbReference type="PIRSR" id="PIRSR000706-2"/>
    </source>
</evidence>
<name>Q798R9_ECOLX</name>
<dbReference type="CDD" id="cd05150">
    <property type="entry name" value="APH"/>
    <property type="match status" value="1"/>
</dbReference>
<protein>
    <recommendedName>
        <fullName evidence="3">Aminoglycoside 3'-phosphotransferase</fullName>
        <ecNumber evidence="2">2.7.1.95</ecNumber>
    </recommendedName>
</protein>
<evidence type="ECO:0000256" key="6">
    <source>
        <dbReference type="ARBA" id="ARBA00022777"/>
    </source>
</evidence>
<keyword evidence="5 10" id="KW-0547">Nucleotide-binding</keyword>
<dbReference type="PANTHER" id="PTHR21310">
    <property type="entry name" value="AMINOGLYCOSIDE PHOSPHOTRANSFERASE-RELATED-RELATED"/>
    <property type="match status" value="1"/>
</dbReference>
<dbReference type="EMBL" id="Z48231">
    <property type="protein sequence ID" value="CAA88266.1"/>
    <property type="molecule type" value="Genomic_DNA"/>
</dbReference>
<sequence length="271" mass="30846">MSEWRRQQVCAPIPMPASMATSLEGYQWAPITIGESGSNVYRLYGKPKAPDLFLKRGKYDVADDVTDEMVRLRWLAERIPVPTVVNFVRTLDEAWLLTTAMPGRTVYEELEANPDACLAIADALADFLRRLHEIPTIECPFNSNHIYRLALARKRIEAGMVEVDDFDDERKGWAAEQVWDAMHNLLPFTPDPVTTHGDSALENLFVREGKVTGCIDVGRSGVADRYQDIAILWNRLGEFGSLPQERFVEQYGIADVDRRKLSFHLMLDELF</sequence>
<organism evidence="14">
    <name type="scientific">Escherichia coli</name>
    <dbReference type="NCBI Taxonomy" id="562"/>
    <lineage>
        <taxon>Bacteria</taxon>
        <taxon>Pseudomonadati</taxon>
        <taxon>Pseudomonadota</taxon>
        <taxon>Gammaproteobacteria</taxon>
        <taxon>Enterobacterales</taxon>
        <taxon>Enterobacteriaceae</taxon>
        <taxon>Escherichia</taxon>
    </lineage>
</organism>
<dbReference type="GO" id="GO:0005524">
    <property type="term" value="F:ATP binding"/>
    <property type="evidence" value="ECO:0007669"/>
    <property type="project" value="UniProtKB-KW"/>
</dbReference>
<evidence type="ECO:0000256" key="5">
    <source>
        <dbReference type="ARBA" id="ARBA00022741"/>
    </source>
</evidence>
<dbReference type="InterPro" id="IPR051678">
    <property type="entry name" value="AGP_Transferase"/>
</dbReference>
<dbReference type="NCBIfam" id="NF033059">
    <property type="entry name" value="APH_3p_I"/>
    <property type="match status" value="1"/>
</dbReference>
<dbReference type="PANTHER" id="PTHR21310:SF41">
    <property type="entry name" value="3'-PHOSPHOTRANSFERASE, PUTATIVE-RELATED"/>
    <property type="match status" value="1"/>
</dbReference>
<dbReference type="NCBIfam" id="NF033068">
    <property type="entry name" value="APH_3p"/>
    <property type="match status" value="1"/>
</dbReference>
<dbReference type="RefSeq" id="WP_010891085.1">
    <property type="nucleotide sequence ID" value="NG_047445.1"/>
</dbReference>
<feature type="binding site" evidence="12">
    <location>
        <position position="203"/>
    </location>
    <ligand>
        <name>Mg(2+)</name>
        <dbReference type="ChEBI" id="CHEBI:18420"/>
    </ligand>
</feature>
<dbReference type="EC" id="2.7.1.95" evidence="2"/>
<reference evidence="14" key="1">
    <citation type="journal article" date="1989" name="Gene">
        <title>Complete nucleotide sequence and gene organization of the broad-host-range plasmid RSF1010.</title>
        <authorList>
            <person name="Scholz P."/>
            <person name="Haring V."/>
            <person name="Wittmann-Liebold B."/>
            <person name="Ashman K."/>
            <person name="Bagdasarian M."/>
            <person name="Scherzinger E."/>
        </authorList>
    </citation>
    <scope>NUCLEOTIDE SEQUENCE</scope>
    <source>
        <strain evidence="14">Naturally occuring IncQ plasmid pIE639</strain>
        <plasmid evidence="14">pIE639</plasmid>
    </source>
</reference>
<keyword evidence="12" id="KW-0460">Magnesium</keyword>
<feature type="active site" description="Proton acceptor" evidence="11">
    <location>
        <position position="198"/>
    </location>
</feature>
<dbReference type="SUPFAM" id="SSF56112">
    <property type="entry name" value="Protein kinase-like (PK-like)"/>
    <property type="match status" value="1"/>
</dbReference>
<accession>Q798R9</accession>
<dbReference type="Pfam" id="PF01636">
    <property type="entry name" value="APH"/>
    <property type="match status" value="1"/>
</dbReference>
<gene>
    <name evidence="14" type="primary">aphA</name>
</gene>
<dbReference type="SMR" id="Q798R9"/>
<evidence type="ECO:0000256" key="1">
    <source>
        <dbReference type="ARBA" id="ARBA00006219"/>
    </source>
</evidence>
<evidence type="ECO:0000256" key="11">
    <source>
        <dbReference type="PIRSR" id="PIRSR000706-1"/>
    </source>
</evidence>
<geneLocation type="plasmid" evidence="14">
    <name>pIE639</name>
</geneLocation>
<evidence type="ECO:0000256" key="8">
    <source>
        <dbReference type="ARBA" id="ARBA00023251"/>
    </source>
</evidence>
<proteinExistence type="inferred from homology"/>
<keyword evidence="12" id="KW-0479">Metal-binding</keyword>
<dbReference type="AlphaFoldDB" id="Q798R9"/>
<evidence type="ECO:0000256" key="4">
    <source>
        <dbReference type="ARBA" id="ARBA00022679"/>
    </source>
</evidence>
<keyword evidence="4 10" id="KW-0808">Transferase</keyword>
<keyword evidence="8 10" id="KW-0046">Antibiotic resistance</keyword>
<evidence type="ECO:0000256" key="3">
    <source>
        <dbReference type="ARBA" id="ARBA00017903"/>
    </source>
</evidence>
<dbReference type="KEGG" id="ag:CAA88266"/>
<reference evidence="14" key="2">
    <citation type="journal article" date="1995" name="Biochim. Biophys. Acta">
        <title>Nucleotide sequence of the bacterial streptothricin resistance gene sat3.</title>
        <authorList>
            <person name="Tietze E."/>
            <person name="Brevet J."/>
        </authorList>
    </citation>
    <scope>NUCLEOTIDE SEQUENCE</scope>
    <source>
        <strain evidence="14">Naturally occuring IncQ plasmid pIE639</strain>
        <plasmid evidence="14">pIE639</plasmid>
    </source>
</reference>
<keyword evidence="7 10" id="KW-0067">ATP-binding</keyword>